<dbReference type="Gene3D" id="2.40.10.240">
    <property type="entry name" value="QueA-like"/>
    <property type="match status" value="1"/>
</dbReference>
<dbReference type="SUPFAM" id="SSF111337">
    <property type="entry name" value="QueA-like"/>
    <property type="match status" value="1"/>
</dbReference>
<reference evidence="5 6" key="1">
    <citation type="submission" date="2021-02" db="EMBL/GenBank/DDBJ databases">
        <title>Bacillus sp. RD4P76, an endophyte from a halophyte.</title>
        <authorList>
            <person name="Sun J.-Q."/>
        </authorList>
    </citation>
    <scope>NUCLEOTIDE SEQUENCE [LARGE SCALE GENOMIC DNA]</scope>
    <source>
        <strain evidence="5 6">RD4P76</strain>
    </source>
</reference>
<evidence type="ECO:0000313" key="6">
    <source>
        <dbReference type="Proteomes" id="UP001518925"/>
    </source>
</evidence>
<keyword evidence="2" id="KW-0808">Transferase</keyword>
<name>A0ABS2DEU2_9BACI</name>
<keyword evidence="1" id="KW-0963">Cytoplasm</keyword>
<dbReference type="Proteomes" id="UP001518925">
    <property type="component" value="Unassembled WGS sequence"/>
</dbReference>
<dbReference type="InterPro" id="IPR042118">
    <property type="entry name" value="QueA_dom1"/>
</dbReference>
<sequence>MALTKNLFNVPNNLNANHPIEVSGRARDDVKLMVLDSLTGRTIHQKFHDLVSFIKAGDVLVLNNSRTIPSVLKGKQGKRDIEVRLSRRVTNDSWEVLIVGGLYASDKQIDFSNGITACIEGEGSELPLLMIRFSVSGQRLYEMFYQYGEPIRYEYIETPWPLDAYQTVYASVPGSVEMPSAGRAFTWKLINQLKRKGVSVVFLQLHAGLSYYGNDHWPVPSHHPESYNIPEETARIINDAKKKGNRIIAVGTTVVRTIETVADQCGFVQSGEGITTLYIKKGTPLKCVDGLVTGMHEPEASHLDLLSTLIEKEKLMSAYREAIQKEYLWHEFGDMNLIIPMENNQ</sequence>
<dbReference type="InterPro" id="IPR003699">
    <property type="entry name" value="QueA"/>
</dbReference>
<comment type="caution">
    <text evidence="5">The sequence shown here is derived from an EMBL/GenBank/DDBJ whole genome shotgun (WGS) entry which is preliminary data.</text>
</comment>
<dbReference type="EMBL" id="JAFELM010000013">
    <property type="protein sequence ID" value="MBM6616530.1"/>
    <property type="molecule type" value="Genomic_DNA"/>
</dbReference>
<organism evidence="5 6">
    <name type="scientific">Bacillus suaedaesalsae</name>
    <dbReference type="NCBI Taxonomy" id="2810349"/>
    <lineage>
        <taxon>Bacteria</taxon>
        <taxon>Bacillati</taxon>
        <taxon>Bacillota</taxon>
        <taxon>Bacilli</taxon>
        <taxon>Bacillales</taxon>
        <taxon>Bacillaceae</taxon>
        <taxon>Bacillus</taxon>
    </lineage>
</organism>
<protein>
    <submittedName>
        <fullName evidence="5">S-adenosylmethionine:tRNA ribosyltransferase-isomerase</fullName>
    </submittedName>
</protein>
<evidence type="ECO:0000313" key="5">
    <source>
        <dbReference type="EMBL" id="MBM6616530.1"/>
    </source>
</evidence>
<dbReference type="InterPro" id="IPR036100">
    <property type="entry name" value="QueA_sf"/>
</dbReference>
<evidence type="ECO:0000256" key="1">
    <source>
        <dbReference type="ARBA" id="ARBA00022490"/>
    </source>
</evidence>
<dbReference type="Gene3D" id="3.40.1780.10">
    <property type="entry name" value="QueA-like"/>
    <property type="match status" value="1"/>
</dbReference>
<proteinExistence type="predicted"/>
<dbReference type="RefSeq" id="WP_204201919.1">
    <property type="nucleotide sequence ID" value="NZ_JAFELM010000013.1"/>
</dbReference>
<evidence type="ECO:0000256" key="4">
    <source>
        <dbReference type="ARBA" id="ARBA00022785"/>
    </source>
</evidence>
<keyword evidence="4" id="KW-0671">Queuosine biosynthesis</keyword>
<accession>A0ABS2DEU2</accession>
<keyword evidence="6" id="KW-1185">Reference proteome</keyword>
<dbReference type="InterPro" id="IPR042119">
    <property type="entry name" value="QueA_dom2"/>
</dbReference>
<evidence type="ECO:0000256" key="2">
    <source>
        <dbReference type="ARBA" id="ARBA00022679"/>
    </source>
</evidence>
<keyword evidence="3" id="KW-0949">S-adenosyl-L-methionine</keyword>
<dbReference type="PANTHER" id="PTHR30307">
    <property type="entry name" value="S-ADENOSYLMETHIONINE:TRNA RIBOSYLTRANSFERASE-ISOMERASE"/>
    <property type="match status" value="1"/>
</dbReference>
<gene>
    <name evidence="5" type="ORF">JR050_02390</name>
</gene>
<dbReference type="Pfam" id="PF02547">
    <property type="entry name" value="Queuosine_synth"/>
    <property type="match status" value="1"/>
</dbReference>
<evidence type="ECO:0000256" key="3">
    <source>
        <dbReference type="ARBA" id="ARBA00022691"/>
    </source>
</evidence>
<dbReference type="PANTHER" id="PTHR30307:SF0">
    <property type="entry name" value="S-ADENOSYLMETHIONINE:TRNA RIBOSYLTRANSFERASE-ISOMERASE"/>
    <property type="match status" value="1"/>
</dbReference>